<dbReference type="OrthoDB" id="27226at2759"/>
<sequence length="258" mass="28493">MSLVIATPATVANRTLAPTVFLDMDGTIVSTDMHNTALTFLHGLPNSFSKYLRIAGYWLGIPVMVVVNYFSEAACVHGLVWVTLSRLSVADAELGRKAVTAELLRSLRPQLRDEITVHQAEGRHVVVVSGNLSDWIGDFVHQTLHCSLICTHVSRTHDNRRYTGRVLGSVCVQQEKVNRILAVEAANSALARALVPGTQQRVGYHGYGNSHNDALFMSLCEFAWPVTPNSRLVKISQIKNWPTKFFKVVEQSQTNNAA</sequence>
<organism evidence="1 2">
    <name type="scientific">Capsaspora owczarzaki (strain ATCC 30864)</name>
    <dbReference type="NCBI Taxonomy" id="595528"/>
    <lineage>
        <taxon>Eukaryota</taxon>
        <taxon>Filasterea</taxon>
        <taxon>Capsaspora</taxon>
    </lineage>
</organism>
<dbReference type="InParanoid" id="A0A0D2UDQ0"/>
<dbReference type="RefSeq" id="XP_004347832.1">
    <property type="nucleotide sequence ID" value="XM_004347782.2"/>
</dbReference>
<accession>A0A0D2UDQ0</accession>
<dbReference type="OMA" id="ILAWHAT"/>
<keyword evidence="2" id="KW-1185">Reference proteome</keyword>
<name>A0A0D2UDQ0_CAPO3</name>
<dbReference type="NCBIfam" id="TIGR01488">
    <property type="entry name" value="HAD-SF-IB"/>
    <property type="match status" value="1"/>
</dbReference>
<dbReference type="Proteomes" id="UP000008743">
    <property type="component" value="Unassembled WGS sequence"/>
</dbReference>
<dbReference type="Gene3D" id="1.20.1440.100">
    <property type="entry name" value="SG protein - dephosphorylation function"/>
    <property type="match status" value="1"/>
</dbReference>
<gene>
    <name evidence="1" type="ORF">CAOG_004007</name>
</gene>
<dbReference type="InterPro" id="IPR023214">
    <property type="entry name" value="HAD_sf"/>
</dbReference>
<dbReference type="SUPFAM" id="SSF56784">
    <property type="entry name" value="HAD-like"/>
    <property type="match status" value="1"/>
</dbReference>
<dbReference type="InterPro" id="IPR036412">
    <property type="entry name" value="HAD-like_sf"/>
</dbReference>
<evidence type="ECO:0000313" key="1">
    <source>
        <dbReference type="EMBL" id="KJE93181.1"/>
    </source>
</evidence>
<reference evidence="2" key="1">
    <citation type="submission" date="2011-02" db="EMBL/GenBank/DDBJ databases">
        <title>The Genome Sequence of Capsaspora owczarzaki ATCC 30864.</title>
        <authorList>
            <person name="Russ C."/>
            <person name="Cuomo C."/>
            <person name="Burger G."/>
            <person name="Gray M.W."/>
            <person name="Holland P.W.H."/>
            <person name="King N."/>
            <person name="Lang F.B.F."/>
            <person name="Roger A.J."/>
            <person name="Ruiz-Trillo I."/>
            <person name="Young S.K."/>
            <person name="Zeng Q."/>
            <person name="Gargeya S."/>
            <person name="Alvarado L."/>
            <person name="Berlin A."/>
            <person name="Chapman S.B."/>
            <person name="Chen Z."/>
            <person name="Freedman E."/>
            <person name="Gellesch M."/>
            <person name="Goldberg J."/>
            <person name="Griggs A."/>
            <person name="Gujja S."/>
            <person name="Heilman E."/>
            <person name="Heiman D."/>
            <person name="Howarth C."/>
            <person name="Mehta T."/>
            <person name="Neiman D."/>
            <person name="Pearson M."/>
            <person name="Roberts A."/>
            <person name="Saif S."/>
            <person name="Shea T."/>
            <person name="Shenoy N."/>
            <person name="Sisk P."/>
            <person name="Stolte C."/>
            <person name="Sykes S."/>
            <person name="White J."/>
            <person name="Yandava C."/>
            <person name="Haas B."/>
            <person name="Nusbaum C."/>
            <person name="Birren B."/>
        </authorList>
    </citation>
    <scope>NUCLEOTIDE SEQUENCE</scope>
    <source>
        <strain evidence="2">ATCC 30864</strain>
    </source>
</reference>
<protein>
    <submittedName>
        <fullName evidence="1">Uncharacterized protein</fullName>
    </submittedName>
</protein>
<dbReference type="Gene3D" id="3.40.50.1000">
    <property type="entry name" value="HAD superfamily/HAD-like"/>
    <property type="match status" value="1"/>
</dbReference>
<evidence type="ECO:0000313" key="2">
    <source>
        <dbReference type="Proteomes" id="UP000008743"/>
    </source>
</evidence>
<dbReference type="AlphaFoldDB" id="A0A0D2UDQ0"/>
<dbReference type="EMBL" id="KE346365">
    <property type="protein sequence ID" value="KJE93181.1"/>
    <property type="molecule type" value="Genomic_DNA"/>
</dbReference>
<dbReference type="eggNOG" id="ENOG502R8AT">
    <property type="taxonomic scope" value="Eukaryota"/>
</dbReference>
<dbReference type="Pfam" id="PF12710">
    <property type="entry name" value="HAD"/>
    <property type="match status" value="1"/>
</dbReference>
<proteinExistence type="predicted"/>